<reference evidence="2 3" key="1">
    <citation type="submission" date="2019-10" db="EMBL/GenBank/DDBJ databases">
        <title>Pseudomonas dajingensis sp. nov., isolated from the profound head ulcers of farmed Murray cod (Maccullochella peelii peelii).</title>
        <authorList>
            <person name="Liu Y."/>
        </authorList>
    </citation>
    <scope>NUCLEOTIDE SEQUENCE [LARGE SCALE GENOMIC DNA]</scope>
    <source>
        <strain evidence="2 3">MC042</strain>
    </source>
</reference>
<organism evidence="2 3">
    <name type="scientific">Pseudomonas piscis</name>
    <dbReference type="NCBI Taxonomy" id="2614538"/>
    <lineage>
        <taxon>Bacteria</taxon>
        <taxon>Pseudomonadati</taxon>
        <taxon>Pseudomonadota</taxon>
        <taxon>Gammaproteobacteria</taxon>
        <taxon>Pseudomonadales</taxon>
        <taxon>Pseudomonadaceae</taxon>
        <taxon>Pseudomonas</taxon>
    </lineage>
</organism>
<comment type="caution">
    <text evidence="2">The sequence shown here is derived from an EMBL/GenBank/DDBJ whole genome shotgun (WGS) entry which is preliminary data.</text>
</comment>
<dbReference type="SUPFAM" id="SSF89946">
    <property type="entry name" value="Hypothetical protein VC0424"/>
    <property type="match status" value="1"/>
</dbReference>
<sequence>METNKASIDATYSQMQQDGWDTSSPLQWGFFFIAKAEEDLMGIYSELVDHDYVVQNVHQDDEGDWTLFVSKTEVLAADKLARRCSAFNELAEAYGAFFDGWDVERLQADEAEQVH</sequence>
<dbReference type="Gene3D" id="3.30.70.970">
    <property type="entry name" value="RraB-like"/>
    <property type="match status" value="1"/>
</dbReference>
<dbReference type="Pfam" id="PF06877">
    <property type="entry name" value="RraB"/>
    <property type="match status" value="1"/>
</dbReference>
<evidence type="ECO:0000259" key="1">
    <source>
        <dbReference type="Pfam" id="PF06877"/>
    </source>
</evidence>
<dbReference type="InterPro" id="IPR009671">
    <property type="entry name" value="RraB_dom"/>
</dbReference>
<evidence type="ECO:0000313" key="2">
    <source>
        <dbReference type="EMBL" id="MQA53667.1"/>
    </source>
</evidence>
<gene>
    <name evidence="2" type="ORF">GDH07_10130</name>
</gene>
<dbReference type="AlphaFoldDB" id="A0A7X1PKY1"/>
<dbReference type="InterPro" id="IPR036701">
    <property type="entry name" value="RraB-like_sf"/>
</dbReference>
<feature type="domain" description="Regulator of ribonuclease activity B" evidence="1">
    <location>
        <begin position="10"/>
        <end position="103"/>
    </location>
</feature>
<dbReference type="Proteomes" id="UP000486534">
    <property type="component" value="Unassembled WGS sequence"/>
</dbReference>
<accession>A0A7X1PKY1</accession>
<name>A0A7X1PKY1_9PSED</name>
<dbReference type="RefSeq" id="WP_152897425.1">
    <property type="nucleotide sequence ID" value="NZ_CP191492.1"/>
</dbReference>
<evidence type="ECO:0000313" key="3">
    <source>
        <dbReference type="Proteomes" id="UP000486534"/>
    </source>
</evidence>
<protein>
    <recommendedName>
        <fullName evidence="1">Regulator of ribonuclease activity B domain-containing protein</fullName>
    </recommendedName>
</protein>
<dbReference type="EMBL" id="WHUV01000002">
    <property type="protein sequence ID" value="MQA53667.1"/>
    <property type="molecule type" value="Genomic_DNA"/>
</dbReference>
<proteinExistence type="predicted"/>